<gene>
    <name evidence="2" type="ORF">N8I77_002639</name>
</gene>
<dbReference type="AlphaFoldDB" id="A0AAD9WAJ4"/>
<accession>A0AAD9WAJ4</accession>
<organism evidence="2 3">
    <name type="scientific">Phomopsis amygdali</name>
    <name type="common">Fusicoccum amygdali</name>
    <dbReference type="NCBI Taxonomy" id="1214568"/>
    <lineage>
        <taxon>Eukaryota</taxon>
        <taxon>Fungi</taxon>
        <taxon>Dikarya</taxon>
        <taxon>Ascomycota</taxon>
        <taxon>Pezizomycotina</taxon>
        <taxon>Sordariomycetes</taxon>
        <taxon>Sordariomycetidae</taxon>
        <taxon>Diaporthales</taxon>
        <taxon>Diaporthaceae</taxon>
        <taxon>Diaporthe</taxon>
    </lineage>
</organism>
<proteinExistence type="predicted"/>
<keyword evidence="3" id="KW-1185">Reference proteome</keyword>
<protein>
    <submittedName>
        <fullName evidence="2">Uncharacterized protein</fullName>
    </submittedName>
</protein>
<comment type="caution">
    <text evidence="2">The sequence shown here is derived from an EMBL/GenBank/DDBJ whole genome shotgun (WGS) entry which is preliminary data.</text>
</comment>
<evidence type="ECO:0000256" key="1">
    <source>
        <dbReference type="SAM" id="MobiDB-lite"/>
    </source>
</evidence>
<dbReference type="EMBL" id="JAUJFL010000001">
    <property type="protein sequence ID" value="KAK2615918.1"/>
    <property type="molecule type" value="Genomic_DNA"/>
</dbReference>
<evidence type="ECO:0000313" key="3">
    <source>
        <dbReference type="Proteomes" id="UP001265746"/>
    </source>
</evidence>
<dbReference type="Proteomes" id="UP001265746">
    <property type="component" value="Unassembled WGS sequence"/>
</dbReference>
<feature type="compositionally biased region" description="Acidic residues" evidence="1">
    <location>
        <begin position="110"/>
        <end position="126"/>
    </location>
</feature>
<feature type="region of interest" description="Disordered" evidence="1">
    <location>
        <begin position="102"/>
        <end position="130"/>
    </location>
</feature>
<sequence length="335" mass="36725">MTRDTSAAASQVGNGIVEPTQLPLYGTLASLFLQENFMPDGGYLGVHTSHAYPHTSTSSCLPATLKGSDMAAWETFRSLGCSVRLRSVIELPEWFHYGHDSSEPCPAADLTDESSEGYDEEVEDGGLEASESGADHSVIHMDKMQALQGDGDQVMDECSVASTSESNDLEIGTDELHALQQERKEYLSLPTAEFRGLEPQGLLVPRREDDLDENATAAEFEQIGQPAGCRLLSNGLLFCFYPNDNSPVEDETEMVGVLNKWMAKRSKGLQDHTEQQDRVLYEKVAWLNRSGPYKEPQIAYAAYGNEANAAMMYSTCGIVAKISPYTTRKALLGMD</sequence>
<name>A0AAD9WAJ4_PHOAM</name>
<evidence type="ECO:0000313" key="2">
    <source>
        <dbReference type="EMBL" id="KAK2615918.1"/>
    </source>
</evidence>
<reference evidence="2" key="1">
    <citation type="submission" date="2023-06" db="EMBL/GenBank/DDBJ databases">
        <authorList>
            <person name="Noh H."/>
        </authorList>
    </citation>
    <scope>NUCLEOTIDE SEQUENCE</scope>
    <source>
        <strain evidence="2">DUCC20226</strain>
    </source>
</reference>